<accession>A0ABR7QQE4</accession>
<dbReference type="CDD" id="cd00156">
    <property type="entry name" value="REC"/>
    <property type="match status" value="1"/>
</dbReference>
<name>A0ABR7QQE4_9FLAO</name>
<proteinExistence type="predicted"/>
<dbReference type="PANTHER" id="PTHR44591:SF3">
    <property type="entry name" value="RESPONSE REGULATORY DOMAIN-CONTAINING PROTEIN"/>
    <property type="match status" value="1"/>
</dbReference>
<dbReference type="Pfam" id="PF00072">
    <property type="entry name" value="Response_reg"/>
    <property type="match status" value="1"/>
</dbReference>
<organism evidence="4 5">
    <name type="scientific">Arenibacter arenosicollis</name>
    <dbReference type="NCBI Taxonomy" id="2762274"/>
    <lineage>
        <taxon>Bacteria</taxon>
        <taxon>Pseudomonadati</taxon>
        <taxon>Bacteroidota</taxon>
        <taxon>Flavobacteriia</taxon>
        <taxon>Flavobacteriales</taxon>
        <taxon>Flavobacteriaceae</taxon>
        <taxon>Arenibacter</taxon>
    </lineage>
</organism>
<dbReference type="Gene3D" id="3.40.50.2300">
    <property type="match status" value="1"/>
</dbReference>
<dbReference type="PANTHER" id="PTHR44591">
    <property type="entry name" value="STRESS RESPONSE REGULATOR PROTEIN 1"/>
    <property type="match status" value="1"/>
</dbReference>
<dbReference type="InterPro" id="IPR011006">
    <property type="entry name" value="CheY-like_superfamily"/>
</dbReference>
<dbReference type="InterPro" id="IPR050595">
    <property type="entry name" value="Bact_response_regulator"/>
</dbReference>
<feature type="modified residue" description="4-aspartylphosphate" evidence="2">
    <location>
        <position position="61"/>
    </location>
</feature>
<dbReference type="Proteomes" id="UP000618952">
    <property type="component" value="Unassembled WGS sequence"/>
</dbReference>
<evidence type="ECO:0000256" key="2">
    <source>
        <dbReference type="PROSITE-ProRule" id="PRU00169"/>
    </source>
</evidence>
<gene>
    <name evidence="4" type="ORF">H4O18_15585</name>
</gene>
<sequence length="130" mass="14770">MELTVCIIDDDLVSQFASRYCIEQSISNCKTLVCDTAEEVLNMFTHPVNNEEDVPDLIFLDLVMNGMDGWKFLDTIKIGSNVLQKTDIYILSAFSNSADRTRAKEHPMIKGHFDKPLSKSIMDKILHSKK</sequence>
<dbReference type="SMART" id="SM00448">
    <property type="entry name" value="REC"/>
    <property type="match status" value="1"/>
</dbReference>
<dbReference type="EMBL" id="JACLHY010000017">
    <property type="protein sequence ID" value="MBC8769419.1"/>
    <property type="molecule type" value="Genomic_DNA"/>
</dbReference>
<reference evidence="4 5" key="1">
    <citation type="submission" date="2020-08" db="EMBL/GenBank/DDBJ databases">
        <title>Arenibacter gaetbuli sp. nov., isolated from a sand dune.</title>
        <authorList>
            <person name="Park S."/>
            <person name="Yoon J.-H."/>
        </authorList>
    </citation>
    <scope>NUCLEOTIDE SEQUENCE [LARGE SCALE GENOMIC DNA]</scope>
    <source>
        <strain evidence="4 5">BSSL-BM3</strain>
    </source>
</reference>
<dbReference type="InterPro" id="IPR001789">
    <property type="entry name" value="Sig_transdc_resp-reg_receiver"/>
</dbReference>
<keyword evidence="1 2" id="KW-0597">Phosphoprotein</keyword>
<comment type="caution">
    <text evidence="4">The sequence shown here is derived from an EMBL/GenBank/DDBJ whole genome shotgun (WGS) entry which is preliminary data.</text>
</comment>
<evidence type="ECO:0000259" key="3">
    <source>
        <dbReference type="PROSITE" id="PS50110"/>
    </source>
</evidence>
<protein>
    <submittedName>
        <fullName evidence="4">Response regulator</fullName>
    </submittedName>
</protein>
<evidence type="ECO:0000256" key="1">
    <source>
        <dbReference type="ARBA" id="ARBA00022553"/>
    </source>
</evidence>
<dbReference type="PROSITE" id="PS50110">
    <property type="entry name" value="RESPONSE_REGULATORY"/>
    <property type="match status" value="1"/>
</dbReference>
<dbReference type="SUPFAM" id="SSF52172">
    <property type="entry name" value="CheY-like"/>
    <property type="match status" value="1"/>
</dbReference>
<feature type="domain" description="Response regulatory" evidence="3">
    <location>
        <begin position="4"/>
        <end position="130"/>
    </location>
</feature>
<evidence type="ECO:0000313" key="4">
    <source>
        <dbReference type="EMBL" id="MBC8769419.1"/>
    </source>
</evidence>
<dbReference type="RefSeq" id="WP_187586218.1">
    <property type="nucleotide sequence ID" value="NZ_JACLHY010000017.1"/>
</dbReference>
<evidence type="ECO:0000313" key="5">
    <source>
        <dbReference type="Proteomes" id="UP000618952"/>
    </source>
</evidence>
<keyword evidence="5" id="KW-1185">Reference proteome</keyword>